<evidence type="ECO:0000313" key="2">
    <source>
        <dbReference type="Proteomes" id="UP000006643"/>
    </source>
</evidence>
<accession>D0RML7</accession>
<dbReference type="Proteomes" id="UP000006643">
    <property type="component" value="Unassembled WGS sequence"/>
</dbReference>
<dbReference type="KEGG" id="pif:PITG_22606"/>
<protein>
    <recommendedName>
        <fullName evidence="3">Retrotransposon gag domain-containing protein</fullName>
    </recommendedName>
</protein>
<dbReference type="Pfam" id="PF14223">
    <property type="entry name" value="Retrotran_gag_2"/>
    <property type="match status" value="1"/>
</dbReference>
<dbReference type="OMA" id="VCICSTA"/>
<evidence type="ECO:0000313" key="1">
    <source>
        <dbReference type="EMBL" id="EEY64839.1"/>
    </source>
</evidence>
<keyword evidence="2" id="KW-1185">Reference proteome</keyword>
<name>D0RML7_PHYIT</name>
<dbReference type="HOGENOM" id="CLU_2113723_0_0_1"/>
<gene>
    <name evidence="1" type="ORF">PITG_22606</name>
</gene>
<dbReference type="InParanoid" id="D0RML7"/>
<dbReference type="VEuPathDB" id="FungiDB:PITG_22606"/>
<evidence type="ECO:0008006" key="3">
    <source>
        <dbReference type="Google" id="ProtNLM"/>
    </source>
</evidence>
<dbReference type="OrthoDB" id="120708at2759"/>
<dbReference type="STRING" id="403677.D0RML7"/>
<dbReference type="GeneID" id="9479855"/>
<dbReference type="eggNOG" id="ENOG502STYX">
    <property type="taxonomic scope" value="Eukaryota"/>
</dbReference>
<organism evidence="1 2">
    <name type="scientific">Phytophthora infestans (strain T30-4)</name>
    <name type="common">Potato late blight agent</name>
    <dbReference type="NCBI Taxonomy" id="403677"/>
    <lineage>
        <taxon>Eukaryota</taxon>
        <taxon>Sar</taxon>
        <taxon>Stramenopiles</taxon>
        <taxon>Oomycota</taxon>
        <taxon>Peronosporomycetes</taxon>
        <taxon>Peronosporales</taxon>
        <taxon>Peronosporaceae</taxon>
        <taxon>Phytophthora</taxon>
    </lineage>
</organism>
<dbReference type="RefSeq" id="XP_002909713.1">
    <property type="nucleotide sequence ID" value="XM_002909667.1"/>
</dbReference>
<dbReference type="AlphaFoldDB" id="D0RML7"/>
<dbReference type="EMBL" id="GG691773">
    <property type="protein sequence ID" value="EEY64839.1"/>
    <property type="molecule type" value="Genomic_DNA"/>
</dbReference>
<proteinExistence type="predicted"/>
<sequence length="115" mass="13179">METIIRGVKGADAQKVCICSTAKEMWDTLTAEKSQRDFSYAVHLKRELYTHSYAPGQKMAEYIQEMNMLRQRLQHMGPSFVIDDTSMSQLMLMGVCAVHREIVTHKVKNALLSRD</sequence>
<reference evidence="2" key="1">
    <citation type="journal article" date="2009" name="Nature">
        <title>Genome sequence and analysis of the Irish potato famine pathogen Phytophthora infestans.</title>
        <authorList>
            <consortium name="The Broad Institute Genome Sequencing Platform"/>
            <person name="Haas B.J."/>
            <person name="Kamoun S."/>
            <person name="Zody M.C."/>
            <person name="Jiang R.H."/>
            <person name="Handsaker R.E."/>
            <person name="Cano L.M."/>
            <person name="Grabherr M."/>
            <person name="Kodira C.D."/>
            <person name="Raffaele S."/>
            <person name="Torto-Alalibo T."/>
            <person name="Bozkurt T.O."/>
            <person name="Ah-Fong A.M."/>
            <person name="Alvarado L."/>
            <person name="Anderson V.L."/>
            <person name="Armstrong M.R."/>
            <person name="Avrova A."/>
            <person name="Baxter L."/>
            <person name="Beynon J."/>
            <person name="Boevink P.C."/>
            <person name="Bollmann S.R."/>
            <person name="Bos J.I."/>
            <person name="Bulone V."/>
            <person name="Cai G."/>
            <person name="Cakir C."/>
            <person name="Carrington J.C."/>
            <person name="Chawner M."/>
            <person name="Conti L."/>
            <person name="Costanzo S."/>
            <person name="Ewan R."/>
            <person name="Fahlgren N."/>
            <person name="Fischbach M.A."/>
            <person name="Fugelstad J."/>
            <person name="Gilroy E.M."/>
            <person name="Gnerre S."/>
            <person name="Green P.J."/>
            <person name="Grenville-Briggs L.J."/>
            <person name="Griffith J."/>
            <person name="Grunwald N.J."/>
            <person name="Horn K."/>
            <person name="Horner N.R."/>
            <person name="Hu C.H."/>
            <person name="Huitema E."/>
            <person name="Jeong D.H."/>
            <person name="Jones A.M."/>
            <person name="Jones J.D."/>
            <person name="Jones R.W."/>
            <person name="Karlsson E.K."/>
            <person name="Kunjeti S.G."/>
            <person name="Lamour K."/>
            <person name="Liu Z."/>
            <person name="Ma L."/>
            <person name="Maclean D."/>
            <person name="Chibucos M.C."/>
            <person name="McDonald H."/>
            <person name="McWalters J."/>
            <person name="Meijer H.J."/>
            <person name="Morgan W."/>
            <person name="Morris P.F."/>
            <person name="Munro C.A."/>
            <person name="O'Neill K."/>
            <person name="Ospina-Giraldo M."/>
            <person name="Pinzon A."/>
            <person name="Pritchard L."/>
            <person name="Ramsahoye B."/>
            <person name="Ren Q."/>
            <person name="Restrepo S."/>
            <person name="Roy S."/>
            <person name="Sadanandom A."/>
            <person name="Savidor A."/>
            <person name="Schornack S."/>
            <person name="Schwartz D.C."/>
            <person name="Schumann U.D."/>
            <person name="Schwessinger B."/>
            <person name="Seyer L."/>
            <person name="Sharpe T."/>
            <person name="Silvar C."/>
            <person name="Song J."/>
            <person name="Studholme D.J."/>
            <person name="Sykes S."/>
            <person name="Thines M."/>
            <person name="van de Vondervoort P.J."/>
            <person name="Phuntumart V."/>
            <person name="Wawra S."/>
            <person name="Weide R."/>
            <person name="Win J."/>
            <person name="Young C."/>
            <person name="Zhou S."/>
            <person name="Fry W."/>
            <person name="Meyers B.C."/>
            <person name="van West P."/>
            <person name="Ristaino J."/>
            <person name="Govers F."/>
            <person name="Birch P.R."/>
            <person name="Whisson S.C."/>
            <person name="Judelson H.S."/>
            <person name="Nusbaum C."/>
        </authorList>
    </citation>
    <scope>NUCLEOTIDE SEQUENCE [LARGE SCALE GENOMIC DNA]</scope>
    <source>
        <strain evidence="2">T30-4</strain>
    </source>
</reference>